<dbReference type="AlphaFoldDB" id="A0A7K0DGQ1"/>
<organism evidence="1 2">
    <name type="scientific">Nocardia aurantia</name>
    <dbReference type="NCBI Taxonomy" id="2585199"/>
    <lineage>
        <taxon>Bacteria</taxon>
        <taxon>Bacillati</taxon>
        <taxon>Actinomycetota</taxon>
        <taxon>Actinomycetes</taxon>
        <taxon>Mycobacteriales</taxon>
        <taxon>Nocardiaceae</taxon>
        <taxon>Nocardia</taxon>
    </lineage>
</organism>
<comment type="caution">
    <text evidence="1">The sequence shown here is derived from an EMBL/GenBank/DDBJ whole genome shotgun (WGS) entry which is preliminary data.</text>
</comment>
<evidence type="ECO:0000313" key="1">
    <source>
        <dbReference type="EMBL" id="MQY24993.1"/>
    </source>
</evidence>
<proteinExistence type="predicted"/>
<reference evidence="1 2" key="1">
    <citation type="submission" date="2019-10" db="EMBL/GenBank/DDBJ databases">
        <title>Nocardia macrotermitis sp. nov. and Nocardia aurantia sp. nov., isolated from the gut of fungus growing-termite Macrotermes natalensis.</title>
        <authorList>
            <person name="Benndorf R."/>
            <person name="Schwitalla J."/>
            <person name="Martin K."/>
            <person name="De Beer W."/>
            <person name="Kaster A.-K."/>
            <person name="Vollmers J."/>
            <person name="Poulsen M."/>
            <person name="Beemelmanns C."/>
        </authorList>
    </citation>
    <scope>NUCLEOTIDE SEQUENCE [LARGE SCALE GENOMIC DNA]</scope>
    <source>
        <strain evidence="1 2">RB56</strain>
    </source>
</reference>
<dbReference type="RefSeq" id="WP_153338835.1">
    <property type="nucleotide sequence ID" value="NZ_WEGI01000001.1"/>
</dbReference>
<accession>A0A7K0DGQ1</accession>
<dbReference type="OrthoDB" id="5196259at2"/>
<gene>
    <name evidence="1" type="ORF">NRB56_05470</name>
</gene>
<sequence>MAGHEPLSADEFARRHRLADRIVGELRRAGLPAHLFDLSDRRPGAAVAVEKEASEPSSVWVNWYVDPDLARAAEDAILHSRFDSFEARHRGRIAVQMGESIAGILRSAGFRTEVGVDDISPTTVYVVGDNESGD</sequence>
<name>A0A7K0DGQ1_9NOCA</name>
<evidence type="ECO:0000313" key="2">
    <source>
        <dbReference type="Proteomes" id="UP000431401"/>
    </source>
</evidence>
<keyword evidence="2" id="KW-1185">Reference proteome</keyword>
<dbReference type="Proteomes" id="UP000431401">
    <property type="component" value="Unassembled WGS sequence"/>
</dbReference>
<protein>
    <submittedName>
        <fullName evidence="1">Uncharacterized protein</fullName>
    </submittedName>
</protein>
<dbReference type="EMBL" id="WEGI01000001">
    <property type="protein sequence ID" value="MQY24993.1"/>
    <property type="molecule type" value="Genomic_DNA"/>
</dbReference>